<feature type="coiled-coil region" evidence="7">
    <location>
        <begin position="422"/>
        <end position="477"/>
    </location>
</feature>
<evidence type="ECO:0000313" key="9">
    <source>
        <dbReference type="EMBL" id="PZF73697.1"/>
    </source>
</evidence>
<accession>A0A2W2BCV5</accession>
<dbReference type="InterPro" id="IPR051476">
    <property type="entry name" value="Bac_ResReg_Asp_Phosphatase"/>
</dbReference>
<dbReference type="EMBL" id="QKTW01000010">
    <property type="protein sequence ID" value="PZF73697.1"/>
    <property type="molecule type" value="Genomic_DNA"/>
</dbReference>
<protein>
    <submittedName>
        <fullName evidence="9">Uncharacterized protein</fullName>
    </submittedName>
</protein>
<keyword evidence="7" id="KW-0175">Coiled coil</keyword>
<keyword evidence="2" id="KW-0963">Cytoplasm</keyword>
<keyword evidence="10" id="KW-1185">Reference proteome</keyword>
<evidence type="ECO:0000256" key="6">
    <source>
        <dbReference type="PROSITE-ProRule" id="PRU00339"/>
    </source>
</evidence>
<name>A0A2W2BCV5_9BACT</name>
<dbReference type="InterPro" id="IPR016032">
    <property type="entry name" value="Sig_transdc_resp-reg_C-effctor"/>
</dbReference>
<proteinExistence type="inferred from homology"/>
<evidence type="ECO:0000256" key="7">
    <source>
        <dbReference type="SAM" id="Coils"/>
    </source>
</evidence>
<dbReference type="GO" id="GO:0003677">
    <property type="term" value="F:DNA binding"/>
    <property type="evidence" value="ECO:0007669"/>
    <property type="project" value="InterPro"/>
</dbReference>
<dbReference type="PANTHER" id="PTHR46630:SF1">
    <property type="entry name" value="TETRATRICOPEPTIDE REPEAT PROTEIN 29"/>
    <property type="match status" value="1"/>
</dbReference>
<evidence type="ECO:0000256" key="4">
    <source>
        <dbReference type="ARBA" id="ARBA00022803"/>
    </source>
</evidence>
<evidence type="ECO:0000256" key="1">
    <source>
        <dbReference type="ARBA" id="ARBA00004496"/>
    </source>
</evidence>
<dbReference type="Gene3D" id="1.10.10.10">
    <property type="entry name" value="Winged helix-like DNA-binding domain superfamily/Winged helix DNA-binding domain"/>
    <property type="match status" value="1"/>
</dbReference>
<feature type="transmembrane region" description="Helical" evidence="8">
    <location>
        <begin position="397"/>
        <end position="419"/>
    </location>
</feature>
<dbReference type="SUPFAM" id="SSF48452">
    <property type="entry name" value="TPR-like"/>
    <property type="match status" value="2"/>
</dbReference>
<comment type="similarity">
    <text evidence="5">Belongs to the Rap family.</text>
</comment>
<dbReference type="PANTHER" id="PTHR46630">
    <property type="entry name" value="TETRATRICOPEPTIDE REPEAT PROTEIN 29"/>
    <property type="match status" value="1"/>
</dbReference>
<evidence type="ECO:0000256" key="3">
    <source>
        <dbReference type="ARBA" id="ARBA00022737"/>
    </source>
</evidence>
<keyword evidence="8" id="KW-0812">Transmembrane</keyword>
<reference evidence="9 10" key="1">
    <citation type="submission" date="2018-06" db="EMBL/GenBank/DDBJ databases">
        <title>Mucibacter soli gen. nov., sp. nov., a new member of the family Chitinophagaceae producing mucin.</title>
        <authorList>
            <person name="Kim M.-K."/>
            <person name="Park S."/>
            <person name="Kim T.-S."/>
            <person name="Joung Y."/>
            <person name="Han J.-H."/>
            <person name="Kim S.B."/>
        </authorList>
    </citation>
    <scope>NUCLEOTIDE SEQUENCE [LARGE SCALE GENOMIC DNA]</scope>
    <source>
        <strain evidence="9 10">R1-15</strain>
    </source>
</reference>
<evidence type="ECO:0000256" key="2">
    <source>
        <dbReference type="ARBA" id="ARBA00022490"/>
    </source>
</evidence>
<dbReference type="SUPFAM" id="SSF46894">
    <property type="entry name" value="C-terminal effector domain of the bipartite response regulators"/>
    <property type="match status" value="1"/>
</dbReference>
<organism evidence="9 10">
    <name type="scientific">Taibaiella soli</name>
    <dbReference type="NCBI Taxonomy" id="1649169"/>
    <lineage>
        <taxon>Bacteria</taxon>
        <taxon>Pseudomonadati</taxon>
        <taxon>Bacteroidota</taxon>
        <taxon>Chitinophagia</taxon>
        <taxon>Chitinophagales</taxon>
        <taxon>Chitinophagaceae</taxon>
        <taxon>Taibaiella</taxon>
    </lineage>
</organism>
<dbReference type="AlphaFoldDB" id="A0A2W2BCV5"/>
<dbReference type="Proteomes" id="UP000248745">
    <property type="component" value="Unassembled WGS sequence"/>
</dbReference>
<dbReference type="GO" id="GO:0006355">
    <property type="term" value="P:regulation of DNA-templated transcription"/>
    <property type="evidence" value="ECO:0007669"/>
    <property type="project" value="InterPro"/>
</dbReference>
<keyword evidence="3" id="KW-0677">Repeat</keyword>
<evidence type="ECO:0000256" key="8">
    <source>
        <dbReference type="SAM" id="Phobius"/>
    </source>
</evidence>
<dbReference type="SMART" id="SM00028">
    <property type="entry name" value="TPR"/>
    <property type="match status" value="5"/>
</dbReference>
<comment type="caution">
    <text evidence="9">The sequence shown here is derived from an EMBL/GenBank/DDBJ whole genome shotgun (WGS) entry which is preliminary data.</text>
</comment>
<comment type="subcellular location">
    <subcellularLocation>
        <location evidence="1">Cytoplasm</location>
    </subcellularLocation>
</comment>
<sequence>MTIVLLTFFVAGTSGKNFFPQDVSVTNEKAVLAASRKIYGEQFLNADSLVAEKRFQALIAEAEDTRSSVVKAGLLGIAADFLLKKDFVLNPAFSYETLTTDSAQVIHYYEEALKLNDPKKYPLLNAYFQYRIGNALYKYGNFQKGVSFLFAANAALEDIGVDQLPDPGAYLLCIGSTYCDYHDCEKGLYYLHAAQKYTSSDPKFVYELNGNFGLAYFKQRQYDSSIFYSQKALAAAYAMKDTAEVGSVNGNIGAAYFELKEYKKALEHLRQDYQISSSRSSWASACGSMFFIAQVYDQLGDITSAQRCLDTMQHLFETYNCNTNNGFFSFYALRTKLYRETENYEKALVMNDSFLKYSDLLLRDKTSAMLKEAEFKTARDLAETKMRLAEDQRKRQVLFRNAIIIVAILVIVIIAQYLYRLRQKQKAERALLTAELKNAEKQLAIYIESLREKTKLLEQLDLQITESDEALATQENDGPEKQEALNRIKNVVLITDEAWKEFTGLVNLVHKDFLSNLKVKYPNLTPGDIRLLTLVKLDFSRQEMAATLGISPDSVKKARQRVRKKLDIDEATDIKMVISSV</sequence>
<feature type="repeat" description="TPR" evidence="6">
    <location>
        <begin position="246"/>
        <end position="279"/>
    </location>
</feature>
<dbReference type="Gene3D" id="1.25.40.10">
    <property type="entry name" value="Tetratricopeptide repeat domain"/>
    <property type="match status" value="1"/>
</dbReference>
<keyword evidence="4 6" id="KW-0802">TPR repeat</keyword>
<dbReference type="InterPro" id="IPR019734">
    <property type="entry name" value="TPR_rpt"/>
</dbReference>
<dbReference type="GO" id="GO:0005737">
    <property type="term" value="C:cytoplasm"/>
    <property type="evidence" value="ECO:0007669"/>
    <property type="project" value="UniProtKB-SubCell"/>
</dbReference>
<dbReference type="PROSITE" id="PS50005">
    <property type="entry name" value="TPR"/>
    <property type="match status" value="1"/>
</dbReference>
<evidence type="ECO:0000313" key="10">
    <source>
        <dbReference type="Proteomes" id="UP000248745"/>
    </source>
</evidence>
<dbReference type="InterPro" id="IPR011990">
    <property type="entry name" value="TPR-like_helical_dom_sf"/>
</dbReference>
<keyword evidence="8" id="KW-1133">Transmembrane helix</keyword>
<dbReference type="InterPro" id="IPR036388">
    <property type="entry name" value="WH-like_DNA-bd_sf"/>
</dbReference>
<keyword evidence="8" id="KW-0472">Membrane</keyword>
<evidence type="ECO:0000256" key="5">
    <source>
        <dbReference type="ARBA" id="ARBA00038253"/>
    </source>
</evidence>
<gene>
    <name evidence="9" type="ORF">DN068_06790</name>
</gene>